<comment type="cofactor">
    <cofactor evidence="1">
        <name>Mg(2+)</name>
        <dbReference type="ChEBI" id="CHEBI:18420"/>
    </cofactor>
</comment>
<dbReference type="InterPro" id="IPR035919">
    <property type="entry name" value="EAL_sf"/>
</dbReference>
<dbReference type="CDD" id="cd01949">
    <property type="entry name" value="GGDEF"/>
    <property type="match status" value="1"/>
</dbReference>
<evidence type="ECO:0000256" key="1">
    <source>
        <dbReference type="ARBA" id="ARBA00001946"/>
    </source>
</evidence>
<name>A0A839UM56_9GAMM</name>
<gene>
    <name evidence="4" type="ORF">FHS30_000816</name>
</gene>
<evidence type="ECO:0000259" key="2">
    <source>
        <dbReference type="PROSITE" id="PS50883"/>
    </source>
</evidence>
<dbReference type="InterPro" id="IPR000014">
    <property type="entry name" value="PAS"/>
</dbReference>
<dbReference type="InterPro" id="IPR013656">
    <property type="entry name" value="PAS_4"/>
</dbReference>
<dbReference type="Pfam" id="PF00990">
    <property type="entry name" value="GGDEF"/>
    <property type="match status" value="1"/>
</dbReference>
<keyword evidence="5" id="KW-1185">Reference proteome</keyword>
<dbReference type="AlphaFoldDB" id="A0A839UM56"/>
<dbReference type="SUPFAM" id="SSF55073">
    <property type="entry name" value="Nucleotide cyclase"/>
    <property type="match status" value="1"/>
</dbReference>
<protein>
    <submittedName>
        <fullName evidence="4">Diguanylate cyclase (GGDEF)-like protein</fullName>
    </submittedName>
</protein>
<dbReference type="Gene3D" id="3.30.450.20">
    <property type="entry name" value="PAS domain"/>
    <property type="match status" value="1"/>
</dbReference>
<dbReference type="PROSITE" id="PS50887">
    <property type="entry name" value="GGDEF"/>
    <property type="match status" value="1"/>
</dbReference>
<feature type="domain" description="GGDEF" evidence="3">
    <location>
        <begin position="292"/>
        <end position="436"/>
    </location>
</feature>
<dbReference type="EMBL" id="JACHXZ010000001">
    <property type="protein sequence ID" value="MBB3167640.1"/>
    <property type="molecule type" value="Genomic_DNA"/>
</dbReference>
<dbReference type="SUPFAM" id="SSF141868">
    <property type="entry name" value="EAL domain-like"/>
    <property type="match status" value="1"/>
</dbReference>
<reference evidence="4 5" key="1">
    <citation type="submission" date="2020-08" db="EMBL/GenBank/DDBJ databases">
        <title>Genomic Encyclopedia of Type Strains, Phase III (KMG-III): the genomes of soil and plant-associated and newly described type strains.</title>
        <authorList>
            <person name="Whitman W."/>
        </authorList>
    </citation>
    <scope>NUCLEOTIDE SEQUENCE [LARGE SCALE GENOMIC DNA]</scope>
    <source>
        <strain evidence="4 5">CECT 8571</strain>
    </source>
</reference>
<dbReference type="Pfam" id="PF08448">
    <property type="entry name" value="PAS_4"/>
    <property type="match status" value="1"/>
</dbReference>
<dbReference type="SUPFAM" id="SSF55785">
    <property type="entry name" value="PYP-like sensor domain (PAS domain)"/>
    <property type="match status" value="1"/>
</dbReference>
<dbReference type="Pfam" id="PF00563">
    <property type="entry name" value="EAL"/>
    <property type="match status" value="1"/>
</dbReference>
<dbReference type="CDD" id="cd00130">
    <property type="entry name" value="PAS"/>
    <property type="match status" value="1"/>
</dbReference>
<evidence type="ECO:0000313" key="4">
    <source>
        <dbReference type="EMBL" id="MBB3167640.1"/>
    </source>
</evidence>
<dbReference type="PANTHER" id="PTHR44757">
    <property type="entry name" value="DIGUANYLATE CYCLASE DGCP"/>
    <property type="match status" value="1"/>
</dbReference>
<dbReference type="PROSITE" id="PS50883">
    <property type="entry name" value="EAL"/>
    <property type="match status" value="1"/>
</dbReference>
<dbReference type="Gene3D" id="3.30.70.270">
    <property type="match status" value="1"/>
</dbReference>
<dbReference type="InterPro" id="IPR043128">
    <property type="entry name" value="Rev_trsase/Diguanyl_cyclase"/>
</dbReference>
<dbReference type="NCBIfam" id="TIGR00254">
    <property type="entry name" value="GGDEF"/>
    <property type="match status" value="1"/>
</dbReference>
<dbReference type="Gene3D" id="3.20.20.450">
    <property type="entry name" value="EAL domain"/>
    <property type="match status" value="1"/>
</dbReference>
<feature type="domain" description="EAL" evidence="2">
    <location>
        <begin position="445"/>
        <end position="702"/>
    </location>
</feature>
<dbReference type="Proteomes" id="UP000559987">
    <property type="component" value="Unassembled WGS sequence"/>
</dbReference>
<dbReference type="InterPro" id="IPR052155">
    <property type="entry name" value="Biofilm_reg_signaling"/>
</dbReference>
<dbReference type="PANTHER" id="PTHR44757:SF2">
    <property type="entry name" value="BIOFILM ARCHITECTURE MAINTENANCE PROTEIN MBAA"/>
    <property type="match status" value="1"/>
</dbReference>
<dbReference type="InterPro" id="IPR035965">
    <property type="entry name" value="PAS-like_dom_sf"/>
</dbReference>
<evidence type="ECO:0000313" key="5">
    <source>
        <dbReference type="Proteomes" id="UP000559987"/>
    </source>
</evidence>
<dbReference type="SMART" id="SM00052">
    <property type="entry name" value="EAL"/>
    <property type="match status" value="1"/>
</dbReference>
<dbReference type="FunFam" id="3.30.70.270:FF:000001">
    <property type="entry name" value="Diguanylate cyclase domain protein"/>
    <property type="match status" value="1"/>
</dbReference>
<dbReference type="InterPro" id="IPR001633">
    <property type="entry name" value="EAL_dom"/>
</dbReference>
<accession>A0A839UM56</accession>
<proteinExistence type="predicted"/>
<dbReference type="InterPro" id="IPR029787">
    <property type="entry name" value="Nucleotide_cyclase"/>
</dbReference>
<dbReference type="SMART" id="SM00267">
    <property type="entry name" value="GGDEF"/>
    <property type="match status" value="1"/>
</dbReference>
<evidence type="ECO:0000259" key="3">
    <source>
        <dbReference type="PROSITE" id="PS50887"/>
    </source>
</evidence>
<comment type="caution">
    <text evidence="4">The sequence shown here is derived from an EMBL/GenBank/DDBJ whole genome shotgun (WGS) entry which is preliminary data.</text>
</comment>
<organism evidence="4 5">
    <name type="scientific">Simiduia aestuariiviva</name>
    <dbReference type="NCBI Taxonomy" id="1510459"/>
    <lineage>
        <taxon>Bacteria</taxon>
        <taxon>Pseudomonadati</taxon>
        <taxon>Pseudomonadota</taxon>
        <taxon>Gammaproteobacteria</taxon>
        <taxon>Cellvibrionales</taxon>
        <taxon>Cellvibrionaceae</taxon>
        <taxon>Simiduia</taxon>
    </lineage>
</organism>
<dbReference type="InterPro" id="IPR000160">
    <property type="entry name" value="GGDEF_dom"/>
</dbReference>
<sequence>MNASESDSSAADCLDHHRQVLLSLMSNADIGSAVLSDSGNLISANPTLQRWAGIAPSTQDLPFHQGIMSLQKSLRSFKARKSLLHLLFEFQINRVGLKHPLEAQGILTRTKQIASQHEYGLICWLKPRTKPTDKAAINTALDKLLYTVPIGIISINGDWECEFINEEFCLLTERTETELAGRNWTSIFAHHNDRLQTLVTQVTLKGAARIEIVVDHPGRRKKTLELDFKAHLNPDGSLNHGVGALVDVSDRVERQNDIHRLANFDPVTGLHNRLSIQHQLERYIEIAQKLKQPIQLLFIDLDSFKIINDLYGHQVGDKLLKEVGQRITACVRESDIVSRFGGDEFLLLIPGNIDHATVDNIAENILEKVSLSYLIEGLTLHTTASIGIADYSPLFNDNNTPCASPQLIMDDIIQRADITLYSAKQNGKNRFARFTSGNTQKITELYNILQRLPDGIANCEFSMNYQPIIHARTGKLVAIEALIRWHNKDLGWIPPDKFIHIAEAHGKITQVQYCMLNCVCQDLQEIKLKLPQTDCPIRTAINLSGSQIADIEHLNQYLSTLENQGLSPTEITLEITENMLVGDAKEIVEYLNELIHRGYAIALDDFGTGYSSLSYLARIPISTVKLDKSFIDPIENNKAQMSLVSGVLQLAHSLGLKVVAEGVEHASQRNLLIDMGCDYIQGYLIAKPMAPEELIKWISLQNE</sequence>
<dbReference type="CDD" id="cd01948">
    <property type="entry name" value="EAL"/>
    <property type="match status" value="1"/>
</dbReference>
<dbReference type="RefSeq" id="WP_183908534.1">
    <property type="nucleotide sequence ID" value="NZ_JACHXZ010000001.1"/>
</dbReference>
<dbReference type="GO" id="GO:0003824">
    <property type="term" value="F:catalytic activity"/>
    <property type="evidence" value="ECO:0007669"/>
    <property type="project" value="UniProtKB-ARBA"/>
</dbReference>